<dbReference type="AlphaFoldDB" id="A0A381TAV6"/>
<feature type="non-terminal residue" evidence="1">
    <location>
        <position position="1"/>
    </location>
</feature>
<proteinExistence type="predicted"/>
<organism evidence="1">
    <name type="scientific">marine metagenome</name>
    <dbReference type="NCBI Taxonomy" id="408172"/>
    <lineage>
        <taxon>unclassified sequences</taxon>
        <taxon>metagenomes</taxon>
        <taxon>ecological metagenomes</taxon>
    </lineage>
</organism>
<name>A0A381TAV6_9ZZZZ</name>
<dbReference type="EMBL" id="UINC01004299">
    <property type="protein sequence ID" value="SVA13295.1"/>
    <property type="molecule type" value="Genomic_DNA"/>
</dbReference>
<evidence type="ECO:0000313" key="1">
    <source>
        <dbReference type="EMBL" id="SVA13295.1"/>
    </source>
</evidence>
<protein>
    <submittedName>
        <fullName evidence="1">Uncharacterized protein</fullName>
    </submittedName>
</protein>
<reference evidence="1" key="1">
    <citation type="submission" date="2018-05" db="EMBL/GenBank/DDBJ databases">
        <authorList>
            <person name="Lanie J.A."/>
            <person name="Ng W.-L."/>
            <person name="Kazmierczak K.M."/>
            <person name="Andrzejewski T.M."/>
            <person name="Davidsen T.M."/>
            <person name="Wayne K.J."/>
            <person name="Tettelin H."/>
            <person name="Glass J.I."/>
            <person name="Rusch D."/>
            <person name="Podicherti R."/>
            <person name="Tsui H.-C.T."/>
            <person name="Winkler M.E."/>
        </authorList>
    </citation>
    <scope>NUCLEOTIDE SEQUENCE</scope>
</reference>
<accession>A0A381TAV6</accession>
<gene>
    <name evidence="1" type="ORF">METZ01_LOCUS66149</name>
</gene>
<sequence>RLLEPAFVGSNPTAPANYLSFSNEFGCLDTHTPHLETFFDQHSSWLVVGQIKLEIQSHQGDLIDFNIE</sequence>